<reference evidence="2 3" key="1">
    <citation type="submission" date="2018-03" db="EMBL/GenBank/DDBJ databases">
        <authorList>
            <person name="Keele B.F."/>
        </authorList>
    </citation>
    <scope>NUCLEOTIDE SEQUENCE [LARGE SCALE GENOMIC DNA]</scope>
    <source>
        <strain evidence="2 3">IB-3</strain>
    </source>
</reference>
<sequence length="92" mass="9575">MIVRILGEGQYDVPEGSVEALNALDAPVEAAIEASDEAAFRPALEALLAGVREHGTAHDAESLDESDLILPPGDATLDEVRELLGDDGLIPG</sequence>
<evidence type="ECO:0000313" key="3">
    <source>
        <dbReference type="Proteomes" id="UP000244867"/>
    </source>
</evidence>
<dbReference type="AlphaFoldDB" id="A0A2R7YWE8"/>
<keyword evidence="3" id="KW-1185">Reference proteome</keyword>
<dbReference type="EMBL" id="PYXZ01000005">
    <property type="protein sequence ID" value="PUA80651.1"/>
    <property type="molecule type" value="Genomic_DNA"/>
</dbReference>
<dbReference type="RefSeq" id="WP_108344845.1">
    <property type="nucleotide sequence ID" value="NZ_PYXZ01000005.1"/>
</dbReference>
<accession>A0A2R7YWE8</accession>
<dbReference type="Pfam" id="PF22743">
    <property type="entry name" value="PspAA"/>
    <property type="match status" value="1"/>
</dbReference>
<organism evidence="2 3">
    <name type="scientific">Nocardioides currus</name>
    <dbReference type="NCBI Taxonomy" id="2133958"/>
    <lineage>
        <taxon>Bacteria</taxon>
        <taxon>Bacillati</taxon>
        <taxon>Actinomycetota</taxon>
        <taxon>Actinomycetes</taxon>
        <taxon>Propionibacteriales</taxon>
        <taxon>Nocardioidaceae</taxon>
        <taxon>Nocardioides</taxon>
    </lineage>
</organism>
<evidence type="ECO:0000313" key="2">
    <source>
        <dbReference type="EMBL" id="PUA80651.1"/>
    </source>
</evidence>
<comment type="caution">
    <text evidence="2">The sequence shown here is derived from an EMBL/GenBank/DDBJ whole genome shotgun (WGS) entry which is preliminary data.</text>
</comment>
<proteinExistence type="predicted"/>
<protein>
    <recommendedName>
        <fullName evidence="1">PspA-associated domain-containing protein</fullName>
    </recommendedName>
</protein>
<evidence type="ECO:0000259" key="1">
    <source>
        <dbReference type="Pfam" id="PF22743"/>
    </source>
</evidence>
<dbReference type="OrthoDB" id="5244559at2"/>
<feature type="domain" description="PspA-associated" evidence="1">
    <location>
        <begin position="1"/>
        <end position="92"/>
    </location>
</feature>
<gene>
    <name evidence="2" type="ORF">C7S10_12920</name>
</gene>
<dbReference type="Proteomes" id="UP000244867">
    <property type="component" value="Unassembled WGS sequence"/>
</dbReference>
<name>A0A2R7YWE8_9ACTN</name>
<dbReference type="InterPro" id="IPR054437">
    <property type="entry name" value="PspA-assoc_dom"/>
</dbReference>